<proteinExistence type="predicted"/>
<dbReference type="Pfam" id="PF09996">
    <property type="entry name" value="DUF2237"/>
    <property type="match status" value="1"/>
</dbReference>
<evidence type="ECO:0000313" key="1">
    <source>
        <dbReference type="EMBL" id="MRH77147.1"/>
    </source>
</evidence>
<reference evidence="1 2" key="1">
    <citation type="submission" date="2019-11" db="EMBL/GenBank/DDBJ databases">
        <authorList>
            <person name="Zhang X.Y."/>
        </authorList>
    </citation>
    <scope>NUCLEOTIDE SEQUENCE [LARGE SCALE GENOMIC DNA]</scope>
    <source>
        <strain evidence="1 2">C176</strain>
    </source>
</reference>
<organism evidence="1 2">
    <name type="scientific">Spiribacter salilacus</name>
    <dbReference type="NCBI Taxonomy" id="2664894"/>
    <lineage>
        <taxon>Bacteria</taxon>
        <taxon>Pseudomonadati</taxon>
        <taxon>Pseudomonadota</taxon>
        <taxon>Gammaproteobacteria</taxon>
        <taxon>Chromatiales</taxon>
        <taxon>Ectothiorhodospiraceae</taxon>
        <taxon>Spiribacter</taxon>
    </lineage>
</organism>
<dbReference type="PANTHER" id="PTHR37466">
    <property type="entry name" value="SLR1628 PROTEIN"/>
    <property type="match status" value="1"/>
</dbReference>
<evidence type="ECO:0000313" key="2">
    <source>
        <dbReference type="Proteomes" id="UP000433788"/>
    </source>
</evidence>
<accession>A0A6N7QS49</accession>
<keyword evidence="2" id="KW-1185">Reference proteome</keyword>
<gene>
    <name evidence="1" type="ORF">GH984_00270</name>
</gene>
<dbReference type="AlphaFoldDB" id="A0A6N7QS49"/>
<dbReference type="InterPro" id="IPR018714">
    <property type="entry name" value="DUF2237"/>
</dbReference>
<dbReference type="EMBL" id="WJPP01000001">
    <property type="protein sequence ID" value="MRH77147.1"/>
    <property type="molecule type" value="Genomic_DNA"/>
</dbReference>
<comment type="caution">
    <text evidence="1">The sequence shown here is derived from an EMBL/GenBank/DDBJ whole genome shotgun (WGS) entry which is preliminary data.</text>
</comment>
<dbReference type="Gene3D" id="3.30.56.110">
    <property type="entry name" value="Protein of unknown function DUF2237"/>
    <property type="match status" value="1"/>
</dbReference>
<dbReference type="RefSeq" id="WP_153718225.1">
    <property type="nucleotide sequence ID" value="NZ_WJPP01000001.1"/>
</dbReference>
<dbReference type="PANTHER" id="PTHR37466:SF1">
    <property type="entry name" value="SLR1628 PROTEIN"/>
    <property type="match status" value="1"/>
</dbReference>
<protein>
    <submittedName>
        <fullName evidence="1">DUF2237 family protein</fullName>
    </submittedName>
</protein>
<name>A0A6N7QS49_9GAMM</name>
<sequence>MDKFNSTSVLGTPLERCSVDPITGFYRDGCCNTGHSDRGMHTVCAVMTEAFLAFSLEKGNDLSTPLPQFGFRGLLPGDQWCLCASRWVEAYRAGVAPQVKLSATHEETLAVVDLEVLKQYAVDGD</sequence>
<dbReference type="Proteomes" id="UP000433788">
    <property type="component" value="Unassembled WGS sequence"/>
</dbReference>